<reference evidence="1" key="1">
    <citation type="submission" date="2018-05" db="EMBL/GenBank/DDBJ databases">
        <authorList>
            <person name="Lanie J.A."/>
            <person name="Ng W.-L."/>
            <person name="Kazmierczak K.M."/>
            <person name="Andrzejewski T.M."/>
            <person name="Davidsen T.M."/>
            <person name="Wayne K.J."/>
            <person name="Tettelin H."/>
            <person name="Glass J.I."/>
            <person name="Rusch D."/>
            <person name="Podicherti R."/>
            <person name="Tsui H.-C.T."/>
            <person name="Winkler M.E."/>
        </authorList>
    </citation>
    <scope>NUCLEOTIDE SEQUENCE</scope>
</reference>
<protein>
    <submittedName>
        <fullName evidence="1">Uncharacterized protein</fullName>
    </submittedName>
</protein>
<feature type="non-terminal residue" evidence="1">
    <location>
        <position position="24"/>
    </location>
</feature>
<sequence length="24" mass="2514">MITKVVSGMVLIGLLFFSACGKQA</sequence>
<gene>
    <name evidence="1" type="ORF">METZ01_LOCUS305858</name>
</gene>
<evidence type="ECO:0000313" key="1">
    <source>
        <dbReference type="EMBL" id="SVC53004.1"/>
    </source>
</evidence>
<organism evidence="1">
    <name type="scientific">marine metagenome</name>
    <dbReference type="NCBI Taxonomy" id="408172"/>
    <lineage>
        <taxon>unclassified sequences</taxon>
        <taxon>metagenomes</taxon>
        <taxon>ecological metagenomes</taxon>
    </lineage>
</organism>
<accession>A0A382MVL7</accession>
<dbReference type="AlphaFoldDB" id="A0A382MVL7"/>
<name>A0A382MVL7_9ZZZZ</name>
<dbReference type="PROSITE" id="PS51257">
    <property type="entry name" value="PROKAR_LIPOPROTEIN"/>
    <property type="match status" value="1"/>
</dbReference>
<dbReference type="EMBL" id="UINC01096260">
    <property type="protein sequence ID" value="SVC53004.1"/>
    <property type="molecule type" value="Genomic_DNA"/>
</dbReference>
<proteinExistence type="predicted"/>